<proteinExistence type="inferred from homology"/>
<evidence type="ECO:0000256" key="6">
    <source>
        <dbReference type="ARBA" id="ARBA00023136"/>
    </source>
</evidence>
<dbReference type="GO" id="GO:0000139">
    <property type="term" value="C:Golgi membrane"/>
    <property type="evidence" value="ECO:0007669"/>
    <property type="project" value="UniProtKB-SubCell"/>
</dbReference>
<dbReference type="GO" id="GO:0005794">
    <property type="term" value="C:Golgi apparatus"/>
    <property type="evidence" value="ECO:0000318"/>
    <property type="project" value="GO_Central"/>
</dbReference>
<comment type="subcellular location">
    <subcellularLocation>
        <location evidence="1">Golgi apparatus membrane</location>
        <topology evidence="1">Single-pass type II membrane protein</topology>
    </subcellularLocation>
</comment>
<reference evidence="13" key="3">
    <citation type="submission" date="2025-08" db="UniProtKB">
        <authorList>
            <consortium name="Ensembl"/>
        </authorList>
    </citation>
    <scope>IDENTIFICATION</scope>
</reference>
<dbReference type="GO" id="GO:0015020">
    <property type="term" value="F:glucuronosyltransferase activity"/>
    <property type="evidence" value="ECO:0000318"/>
    <property type="project" value="GO_Central"/>
</dbReference>
<dbReference type="GO" id="GO:0035269">
    <property type="term" value="P:protein O-linked glycosylation via mannose"/>
    <property type="evidence" value="ECO:0000318"/>
    <property type="project" value="GO_Central"/>
</dbReference>
<dbReference type="InterPro" id="IPR029044">
    <property type="entry name" value="Nucleotide-diphossugar_trans"/>
</dbReference>
<evidence type="ECO:0000256" key="4">
    <source>
        <dbReference type="ARBA" id="ARBA00022989"/>
    </source>
</evidence>
<dbReference type="SUPFAM" id="SSF53448">
    <property type="entry name" value="Nucleotide-diphospho-sugar transferases"/>
    <property type="match status" value="1"/>
</dbReference>
<reference evidence="13" key="4">
    <citation type="submission" date="2025-09" db="UniProtKB">
        <authorList>
            <consortium name="Ensembl"/>
        </authorList>
    </citation>
    <scope>IDENTIFICATION</scope>
</reference>
<dbReference type="FunFam" id="3.90.550.10:FF:000016">
    <property type="entry name" value="LARGE xylosyl- and glucuronyltransferase 2"/>
    <property type="match status" value="1"/>
</dbReference>
<evidence type="ECO:0000256" key="5">
    <source>
        <dbReference type="ARBA" id="ARBA00023034"/>
    </source>
</evidence>
<dbReference type="GeneTree" id="ENSGT00940000170953"/>
<reference evidence="13" key="2">
    <citation type="journal article" date="2008" name="Genome Biol.">
        <title>Improved genome assembly and evidence-based global gene model set for the chordate Ciona intestinalis: new insight into intron and operon populations.</title>
        <authorList>
            <person name="Satou Y."/>
            <person name="Mineta K."/>
            <person name="Ogasawara M."/>
            <person name="Sasakura Y."/>
            <person name="Shoguchi E."/>
            <person name="Ueno K."/>
            <person name="Yamada L."/>
            <person name="Matsumoto J."/>
            <person name="Wasserscheid J."/>
            <person name="Dewar K."/>
            <person name="Wiley G.B."/>
            <person name="Macmil S.L."/>
            <person name="Roe B.A."/>
            <person name="Zeller R.W."/>
            <person name="Hastings K.E."/>
            <person name="Lemaire P."/>
            <person name="Lindquist E."/>
            <person name="Endo T."/>
            <person name="Hotta K."/>
            <person name="Inaba K."/>
        </authorList>
    </citation>
    <scope>NUCLEOTIDE SEQUENCE [LARGE SCALE GENOMIC DNA]</scope>
    <source>
        <strain evidence="13">wild type</strain>
    </source>
</reference>
<name>H2XRM1_CIOIN</name>
<dbReference type="GO" id="GO:0042285">
    <property type="term" value="F:xylosyltransferase activity"/>
    <property type="evidence" value="ECO:0000318"/>
    <property type="project" value="GO_Central"/>
</dbReference>
<dbReference type="Pfam" id="PF01501">
    <property type="entry name" value="Glyco_transf_8"/>
    <property type="match status" value="1"/>
</dbReference>
<comment type="catalytic activity">
    <reaction evidence="12">
        <text>3-O-[beta-D-GlcA-(1-&gt;3)-beta-D-Xyl-(1-&gt;4)-Rib-ol-P-Rib-ol-P-3-beta-D-GalNAc-(1-&gt;3)-beta-D-GlcNAc-(1-&gt;4)-(O-6-P-alpha-D-Man)]-Thr-[protein] + UDP-alpha-D-xylose = 3-O-[alpha-D-Xyl-(1-&gt;3)-beta-D-GlcA-(1-&gt;4)-beta-D-Xyl-(1-&gt;4)-Rib-ol-P-Rib-ol-P-3-beta-D-GalNAc-(1-&gt;3)-beta-D-GlcNAc-(1-&gt;4)-(O-6-P-alpha-D-Man)]-Thr-[protein] + UDP + H(+)</text>
        <dbReference type="Rhea" id="RHEA:57336"/>
        <dbReference type="Rhea" id="RHEA-COMP:17482"/>
        <dbReference type="Rhea" id="RHEA-COMP:17483"/>
        <dbReference type="ChEBI" id="CHEBI:15378"/>
        <dbReference type="ChEBI" id="CHEBI:57632"/>
        <dbReference type="ChEBI" id="CHEBI:58223"/>
        <dbReference type="ChEBI" id="CHEBI:177336"/>
        <dbReference type="ChEBI" id="CHEBI:177352"/>
    </reaction>
    <physiologicalReaction direction="left-to-right" evidence="12">
        <dbReference type="Rhea" id="RHEA:57337"/>
    </physiologicalReaction>
</comment>
<keyword evidence="2" id="KW-0812">Transmembrane</keyword>
<evidence type="ECO:0000313" key="14">
    <source>
        <dbReference type="Proteomes" id="UP000008144"/>
    </source>
</evidence>
<dbReference type="InterPro" id="IPR002495">
    <property type="entry name" value="Glyco_trans_8"/>
</dbReference>
<dbReference type="PANTHER" id="PTHR12270:SF25">
    <property type="entry name" value="GLYCOSYLTRANSFERASE-LIKE PROTEIN LARGE"/>
    <property type="match status" value="1"/>
</dbReference>
<dbReference type="HOGENOM" id="CLU_019238_3_2_1"/>
<keyword evidence="7" id="KW-0325">Glycoprotein</keyword>
<evidence type="ECO:0000256" key="12">
    <source>
        <dbReference type="ARBA" id="ARBA00049472"/>
    </source>
</evidence>
<dbReference type="STRING" id="7719.ENSCINP00000032305"/>
<dbReference type="PANTHER" id="PTHR12270">
    <property type="entry name" value="GLYCOSYLTRANSFERASE-RELATED"/>
    <property type="match status" value="1"/>
</dbReference>
<evidence type="ECO:0000256" key="2">
    <source>
        <dbReference type="ARBA" id="ARBA00022692"/>
    </source>
</evidence>
<comment type="similarity">
    <text evidence="9">In the C-terminal section; belongs to the glycosyltransferase 49 family.</text>
</comment>
<evidence type="ECO:0000256" key="8">
    <source>
        <dbReference type="ARBA" id="ARBA00038461"/>
    </source>
</evidence>
<evidence type="ECO:0000313" key="13">
    <source>
        <dbReference type="Ensembl" id="ENSCINP00000032305.1"/>
    </source>
</evidence>
<evidence type="ECO:0000256" key="1">
    <source>
        <dbReference type="ARBA" id="ARBA00004323"/>
    </source>
</evidence>
<sequence length="613" mass="71552">RQKPSQCETIHVFLVCTGYKTVKDMVVLVKSILFHRKDSLHFHYLVDNVSKPILKELFRSWDIPDLKVSMYEDIAVLDDVSWLPFTHHSGINSVYKLAILKVLPLYIDKVIVLDSDMVFATDIAELWLQFRHMDQQQAFGMVENQSDWYLGTLKFEYVVWPAIGRGLNSGMMLLDCEKLRRANWDSEWKETAQQGIKRFKTVPLADQDVINLFLVNNKHMLYKLECNWNFQLPYERKMELCYNDHKHNVKIVHWNNVRKHDINSDQIQGLTNLFTIFLEMNSMSLRHQAPGCTQRGEVKLYADDNLTKVTETEICDKFTAQASSRHRTHIYYLPFKYQNKDSRDITLVTHLQLKDMQTFETLCKTWTGPISVAIFVADRETDQLEHFIDSSDILKQRDNIGYHLVFNGVNEQVPPISYLLNTSASQVLTEYLLIYDVKYQQAQQLYDILYNYFSKFDVLSLESVYVLPVFETTSNVLDSTPNTKVSIVKQIAVGEIKYSNDQRANSFDIVRWATATTPYLTDWRNIGTPIIFALRKQHFMQLFDGFLDSDRARIALGIELDAVGYKFFVLPTAFAVSNSLYPSNRNLYSIDIKHCTEITQDLFFDYLKRKYPS</sequence>
<keyword evidence="14" id="KW-1185">Reference proteome</keyword>
<dbReference type="InterPro" id="IPR051292">
    <property type="entry name" value="Xyl/GlcA_transferase"/>
</dbReference>
<reference evidence="14" key="1">
    <citation type="journal article" date="2002" name="Science">
        <title>The draft genome of Ciona intestinalis: insights into chordate and vertebrate origins.</title>
        <authorList>
            <person name="Dehal P."/>
            <person name="Satou Y."/>
            <person name="Campbell R.K."/>
            <person name="Chapman J."/>
            <person name="Degnan B."/>
            <person name="De Tomaso A."/>
            <person name="Davidson B."/>
            <person name="Di Gregorio A."/>
            <person name="Gelpke M."/>
            <person name="Goodstein D.M."/>
            <person name="Harafuji N."/>
            <person name="Hastings K.E."/>
            <person name="Ho I."/>
            <person name="Hotta K."/>
            <person name="Huang W."/>
            <person name="Kawashima T."/>
            <person name="Lemaire P."/>
            <person name="Martinez D."/>
            <person name="Meinertzhagen I.A."/>
            <person name="Necula S."/>
            <person name="Nonaka M."/>
            <person name="Putnam N."/>
            <person name="Rash S."/>
            <person name="Saiga H."/>
            <person name="Satake M."/>
            <person name="Terry A."/>
            <person name="Yamada L."/>
            <person name="Wang H.G."/>
            <person name="Awazu S."/>
            <person name="Azumi K."/>
            <person name="Boore J."/>
            <person name="Branno M."/>
            <person name="Chin-Bow S."/>
            <person name="DeSantis R."/>
            <person name="Doyle S."/>
            <person name="Francino P."/>
            <person name="Keys D.N."/>
            <person name="Haga S."/>
            <person name="Hayashi H."/>
            <person name="Hino K."/>
            <person name="Imai K.S."/>
            <person name="Inaba K."/>
            <person name="Kano S."/>
            <person name="Kobayashi K."/>
            <person name="Kobayashi M."/>
            <person name="Lee B.I."/>
            <person name="Makabe K.W."/>
            <person name="Manohar C."/>
            <person name="Matassi G."/>
            <person name="Medina M."/>
            <person name="Mochizuki Y."/>
            <person name="Mount S."/>
            <person name="Morishita T."/>
            <person name="Miura S."/>
            <person name="Nakayama A."/>
            <person name="Nishizaka S."/>
            <person name="Nomoto H."/>
            <person name="Ohta F."/>
            <person name="Oishi K."/>
            <person name="Rigoutsos I."/>
            <person name="Sano M."/>
            <person name="Sasaki A."/>
            <person name="Sasakura Y."/>
            <person name="Shoguchi E."/>
            <person name="Shin-i T."/>
            <person name="Spagnuolo A."/>
            <person name="Stainier D."/>
            <person name="Suzuki M.M."/>
            <person name="Tassy O."/>
            <person name="Takatori N."/>
            <person name="Tokuoka M."/>
            <person name="Yagi K."/>
            <person name="Yoshizaki F."/>
            <person name="Wada S."/>
            <person name="Zhang C."/>
            <person name="Hyatt P.D."/>
            <person name="Larimer F."/>
            <person name="Detter C."/>
            <person name="Doggett N."/>
            <person name="Glavina T."/>
            <person name="Hawkins T."/>
            <person name="Richardson P."/>
            <person name="Lucas S."/>
            <person name="Kohara Y."/>
            <person name="Levine M."/>
            <person name="Satoh N."/>
            <person name="Rokhsar D.S."/>
        </authorList>
    </citation>
    <scope>NUCLEOTIDE SEQUENCE [LARGE SCALE GENOMIC DNA]</scope>
</reference>
<evidence type="ECO:0000256" key="7">
    <source>
        <dbReference type="ARBA" id="ARBA00023180"/>
    </source>
</evidence>
<comment type="catalytic activity">
    <reaction evidence="11">
        <text>3-O-{(1-&gt;[3)-alpha-D-Xyl-(1-&gt;3)-beta-D-GlcA-(1-&gt;](n)-4)-beta-D-Xyl-(1-&gt;4)-Rib-ol-P-Rib-ol-P-3-beta-D-GalNAc-(1-&gt;3)-beta-D-GlcNAc-(1-&gt;4)-O-6-P-alpha-D-Man}-L-Thr-[protein] + UDP-alpha-D-glucuronate = 3-O-{beta-D-GlcA-(1-&gt;[3)-alpha-D-Xyl-(1-&gt;3)-beta-D-GlcA-(1-&gt;](n)-4)-beta-D-Xyl-(1-&gt;4)-Rib-ol-P-Rib-ol-P-3-beta-D-GalNAc-(1-&gt;3)-beta-D-GlcNAc-(1-&gt;4)-O-6-P-alpha-D-Man}-L-Thr-[protein] + UDP + H(+)</text>
        <dbReference type="Rhea" id="RHEA:67924"/>
        <dbReference type="Rhea" id="RHEA-COMP:17484"/>
        <dbReference type="Rhea" id="RHEA-COMP:17486"/>
        <dbReference type="ChEBI" id="CHEBI:15378"/>
        <dbReference type="ChEBI" id="CHEBI:58052"/>
        <dbReference type="ChEBI" id="CHEBI:58223"/>
        <dbReference type="ChEBI" id="CHEBI:177354"/>
        <dbReference type="ChEBI" id="CHEBI:177355"/>
    </reaction>
    <physiologicalReaction direction="left-to-right" evidence="11">
        <dbReference type="Rhea" id="RHEA:67925"/>
    </physiologicalReaction>
</comment>
<comment type="similarity">
    <text evidence="8">In the N-terminal section; belongs to the glycosyltransferase 8 family.</text>
</comment>
<organism evidence="13 14">
    <name type="scientific">Ciona intestinalis</name>
    <name type="common">Transparent sea squirt</name>
    <name type="synonym">Ascidia intestinalis</name>
    <dbReference type="NCBI Taxonomy" id="7719"/>
    <lineage>
        <taxon>Eukaryota</taxon>
        <taxon>Metazoa</taxon>
        <taxon>Chordata</taxon>
        <taxon>Tunicata</taxon>
        <taxon>Ascidiacea</taxon>
        <taxon>Phlebobranchia</taxon>
        <taxon>Cionidae</taxon>
        <taxon>Ciona</taxon>
    </lineage>
</organism>
<comment type="catalytic activity">
    <reaction evidence="10">
        <text>3-O-{beta-D-GlcA-(1-&gt;[3)-alpha-D-Xyl-(1-&gt;3)-beta-D-GlcA-(1-&gt;](n)-4)-beta-D-Xyl-(1-&gt;4)-Rib-ol-P-Rib-ol-P-3-beta-D-GalNAc-(1-&gt;3)-beta-D-GlcNAc-(1-&gt;4)-O-6-P-alpha-D-Man}-L-Thr-[protein] + UDP-alpha-D-xylose = 3-O-{(1-&gt;[3)-alpha-D-Xyl-(1-&gt;3)-beta-D-GlcA-(1-&gt;](n+1)-4)-beta-D-Xyl-(1-&gt;4)-Rib-ol-P-Rib-ol-P-3-beta-D-GalNAc-(1-&gt;3)-beta-D-GlcNAc-(1-&gt;4)-O-6-P-alpha-D-Man}-L-Thr-[protein] + UDP + H(+)</text>
        <dbReference type="Rhea" id="RHEA:68368"/>
        <dbReference type="Rhea" id="RHEA-COMP:17485"/>
        <dbReference type="Rhea" id="RHEA-COMP:17486"/>
        <dbReference type="ChEBI" id="CHEBI:15378"/>
        <dbReference type="ChEBI" id="CHEBI:57632"/>
        <dbReference type="ChEBI" id="CHEBI:58223"/>
        <dbReference type="ChEBI" id="CHEBI:177354"/>
        <dbReference type="ChEBI" id="CHEBI:177355"/>
    </reaction>
    <physiologicalReaction direction="left-to-right" evidence="10">
        <dbReference type="Rhea" id="RHEA:68369"/>
    </physiologicalReaction>
</comment>
<evidence type="ECO:0000256" key="3">
    <source>
        <dbReference type="ARBA" id="ARBA00022968"/>
    </source>
</evidence>
<keyword evidence="4" id="KW-1133">Transmembrane helix</keyword>
<dbReference type="InParanoid" id="H2XRM1"/>
<dbReference type="Pfam" id="PF13896">
    <property type="entry name" value="Glyco_transf_49"/>
    <property type="match status" value="1"/>
</dbReference>
<dbReference type="Ensembl" id="ENSCINT00000035956.1">
    <property type="protein sequence ID" value="ENSCINP00000032305.1"/>
    <property type="gene ID" value="ENSCING00000019997.1"/>
</dbReference>
<dbReference type="Proteomes" id="UP000008144">
    <property type="component" value="Chromosome 8"/>
</dbReference>
<dbReference type="EMBL" id="EAAA01002776">
    <property type="status" value="NOT_ANNOTATED_CDS"/>
    <property type="molecule type" value="Genomic_DNA"/>
</dbReference>
<keyword evidence="5" id="KW-0333">Golgi apparatus</keyword>
<keyword evidence="3" id="KW-0735">Signal-anchor</keyword>
<dbReference type="AlphaFoldDB" id="H2XRM1"/>
<protein>
    <submittedName>
        <fullName evidence="13">Uncharacterized protein</fullName>
    </submittedName>
</protein>
<evidence type="ECO:0000256" key="10">
    <source>
        <dbReference type="ARBA" id="ARBA00048091"/>
    </source>
</evidence>
<evidence type="ECO:0000256" key="11">
    <source>
        <dbReference type="ARBA" id="ARBA00049259"/>
    </source>
</evidence>
<evidence type="ECO:0000256" key="9">
    <source>
        <dbReference type="ARBA" id="ARBA00038468"/>
    </source>
</evidence>
<dbReference type="Gene3D" id="3.90.550.10">
    <property type="entry name" value="Spore Coat Polysaccharide Biosynthesis Protein SpsA, Chain A"/>
    <property type="match status" value="1"/>
</dbReference>
<accession>H2XRM1</accession>
<keyword evidence="6" id="KW-0472">Membrane</keyword>